<feature type="region of interest" description="Disordered" evidence="1">
    <location>
        <begin position="632"/>
        <end position="681"/>
    </location>
</feature>
<evidence type="ECO:0000313" key="2">
    <source>
        <dbReference type="EMBL" id="CAK0812670.1"/>
    </source>
</evidence>
<feature type="region of interest" description="Disordered" evidence="1">
    <location>
        <begin position="559"/>
        <end position="601"/>
    </location>
</feature>
<feature type="compositionally biased region" description="Basic and acidic residues" evidence="1">
    <location>
        <begin position="559"/>
        <end position="568"/>
    </location>
</feature>
<sequence length="681" mass="75056">MAEAVAKERALDATVNVVRVQHKKGHAILDRGEESPAGIRPDQLPLCDFTEGEAPVRHVVDIISEHVGEVPKYDIRKCLGRQNPAYGELPEPFRLKDAGGVSYHMSIFAISLEGGKFAAVKVIEMVDKQKKGFLKGLCVGAPQMISWGEIGGSNAHRNLKAFQCMIEGLGGFQARALGLAPSSKEEGELDEDAVEAGFDYIYDEGPRHTEKLIQLKWIAKRTHKQANCPIAGWRDGLVKEASRQLAHAGAFATAQTFFGMTMADCEMYMVDLGARLMASRKLKGNWFLGKAGIGKPPYIKSLMMCFSRQARVDAMGRTEEALNGSYRVCSEMDFFRGRPGLVDAPDIFDDGDSSTQRPRVLKAFGDIASEEAVAMARWAGRRWAKGQPRALLGNKYDQRAEPAAQGAANSKNGAETITHEQIMSLIRPAWPIDMLYPDQVAVPKRNNFVVQTDLWLYIRFATEDEVPVHRFPVPEKRTWIRKTSEPKCGAILEGAAGVPDGYKAALEWECRWADHVLRGGPAPGPQPIDPMWTRSDVPLDAGQAAEAFNDKQRVTEFLRDVPAEHRATSPDPFADGFRRDRRGVDSDDYEDDEDDDPPRGTLSQELERLRGLHQAGAITLVEFNSLKKSVIGELAPAKKEKGNAKQERARRTPIKKDPAGATINRTSKPSTGVVAIGSDSD</sequence>
<dbReference type="EMBL" id="CAUYUJ010005213">
    <property type="protein sequence ID" value="CAK0812670.1"/>
    <property type="molecule type" value="Genomic_DNA"/>
</dbReference>
<accession>A0ABN9R1R5</accession>
<name>A0ABN9R1R5_9DINO</name>
<reference evidence="2" key="1">
    <citation type="submission" date="2023-10" db="EMBL/GenBank/DDBJ databases">
        <authorList>
            <person name="Chen Y."/>
            <person name="Shah S."/>
            <person name="Dougan E. K."/>
            <person name="Thang M."/>
            <person name="Chan C."/>
        </authorList>
    </citation>
    <scope>NUCLEOTIDE SEQUENCE [LARGE SCALE GENOMIC DNA]</scope>
</reference>
<keyword evidence="3" id="KW-1185">Reference proteome</keyword>
<evidence type="ECO:0000313" key="3">
    <source>
        <dbReference type="Proteomes" id="UP001189429"/>
    </source>
</evidence>
<evidence type="ECO:0000256" key="1">
    <source>
        <dbReference type="SAM" id="MobiDB-lite"/>
    </source>
</evidence>
<dbReference type="Proteomes" id="UP001189429">
    <property type="component" value="Unassembled WGS sequence"/>
</dbReference>
<comment type="caution">
    <text evidence="2">The sequence shown here is derived from an EMBL/GenBank/DDBJ whole genome shotgun (WGS) entry which is preliminary data.</text>
</comment>
<feature type="compositionally biased region" description="Basic and acidic residues" evidence="1">
    <location>
        <begin position="636"/>
        <end position="658"/>
    </location>
</feature>
<proteinExistence type="predicted"/>
<feature type="compositionally biased region" description="Basic and acidic residues" evidence="1">
    <location>
        <begin position="576"/>
        <end position="585"/>
    </location>
</feature>
<gene>
    <name evidence="2" type="ORF">PCOR1329_LOCUS16915</name>
</gene>
<feature type="compositionally biased region" description="Acidic residues" evidence="1">
    <location>
        <begin position="586"/>
        <end position="596"/>
    </location>
</feature>
<protein>
    <submittedName>
        <fullName evidence="2">Uncharacterized protein</fullName>
    </submittedName>
</protein>
<organism evidence="2 3">
    <name type="scientific">Prorocentrum cordatum</name>
    <dbReference type="NCBI Taxonomy" id="2364126"/>
    <lineage>
        <taxon>Eukaryota</taxon>
        <taxon>Sar</taxon>
        <taxon>Alveolata</taxon>
        <taxon>Dinophyceae</taxon>
        <taxon>Prorocentrales</taxon>
        <taxon>Prorocentraceae</taxon>
        <taxon>Prorocentrum</taxon>
    </lineage>
</organism>